<comment type="caution">
    <text evidence="2">The sequence shown here is derived from an EMBL/GenBank/DDBJ whole genome shotgun (WGS) entry which is preliminary data.</text>
</comment>
<dbReference type="Gene3D" id="3.30.950.30">
    <property type="entry name" value="Schlafen, AAA domain"/>
    <property type="match status" value="1"/>
</dbReference>
<dbReference type="AlphaFoldDB" id="A0A120A4M8"/>
<dbReference type="EMBL" id="VVYV01000005">
    <property type="protein sequence ID" value="KAA5422230.1"/>
    <property type="molecule type" value="Genomic_DNA"/>
</dbReference>
<protein>
    <submittedName>
        <fullName evidence="2">ATP-binding protein</fullName>
    </submittedName>
</protein>
<evidence type="ECO:0000259" key="1">
    <source>
        <dbReference type="Pfam" id="PF04326"/>
    </source>
</evidence>
<dbReference type="Pfam" id="PF04326">
    <property type="entry name" value="SLFN_AlbA_2"/>
    <property type="match status" value="1"/>
</dbReference>
<accession>A0A120A4M8</accession>
<sequence length="109" mass="12196">MTTQELISARSNEANLGQEEFAWLLFGIHDKTHAVLGSSYKPTRPSLDALKREIAEGTNCGITFTEIHEIMYQGKRVIMFQIPAALKGIPTSYKGHYYGRDGKSLSKAY</sequence>
<dbReference type="InterPro" id="IPR038461">
    <property type="entry name" value="Schlafen_AlbA_2_dom_sf"/>
</dbReference>
<keyword evidence="2" id="KW-0547">Nucleotide-binding</keyword>
<proteinExistence type="predicted"/>
<evidence type="ECO:0000313" key="3">
    <source>
        <dbReference type="Proteomes" id="UP000448877"/>
    </source>
</evidence>
<name>A0A120A4M8_9BACE</name>
<reference evidence="2 3" key="1">
    <citation type="journal article" date="2019" name="Nat. Med.">
        <title>A library of human gut bacterial isolates paired with longitudinal multiomics data enables mechanistic microbiome research.</title>
        <authorList>
            <person name="Poyet M."/>
            <person name="Groussin M."/>
            <person name="Gibbons S.M."/>
            <person name="Avila-Pacheco J."/>
            <person name="Jiang X."/>
            <person name="Kearney S.M."/>
            <person name="Perrotta A.R."/>
            <person name="Berdy B."/>
            <person name="Zhao S."/>
            <person name="Lieberman T.D."/>
            <person name="Swanson P.K."/>
            <person name="Smith M."/>
            <person name="Roesemann S."/>
            <person name="Alexander J.E."/>
            <person name="Rich S.A."/>
            <person name="Livny J."/>
            <person name="Vlamakis H."/>
            <person name="Clish C."/>
            <person name="Bullock K."/>
            <person name="Deik A."/>
            <person name="Scott J."/>
            <person name="Pierce K.A."/>
            <person name="Xavier R.J."/>
            <person name="Alm E.J."/>
        </authorList>
    </citation>
    <scope>NUCLEOTIDE SEQUENCE [LARGE SCALE GENOMIC DNA]</scope>
    <source>
        <strain evidence="2 3">BIOML-A6</strain>
    </source>
</reference>
<organism evidence="2 3">
    <name type="scientific">Bacteroides cellulosilyticus</name>
    <dbReference type="NCBI Taxonomy" id="246787"/>
    <lineage>
        <taxon>Bacteria</taxon>
        <taxon>Pseudomonadati</taxon>
        <taxon>Bacteroidota</taxon>
        <taxon>Bacteroidia</taxon>
        <taxon>Bacteroidales</taxon>
        <taxon>Bacteroidaceae</taxon>
        <taxon>Bacteroides</taxon>
    </lineage>
</organism>
<dbReference type="Proteomes" id="UP000448877">
    <property type="component" value="Unassembled WGS sequence"/>
</dbReference>
<dbReference type="GO" id="GO:0005524">
    <property type="term" value="F:ATP binding"/>
    <property type="evidence" value="ECO:0007669"/>
    <property type="project" value="UniProtKB-KW"/>
</dbReference>
<keyword evidence="2" id="KW-0067">ATP-binding</keyword>
<dbReference type="InterPro" id="IPR007421">
    <property type="entry name" value="Schlafen_AlbA_2_dom"/>
</dbReference>
<feature type="domain" description="Schlafen AlbA-2" evidence="1">
    <location>
        <begin position="19"/>
        <end position="105"/>
    </location>
</feature>
<gene>
    <name evidence="2" type="ORF">F2Y81_04770</name>
</gene>
<evidence type="ECO:0000313" key="2">
    <source>
        <dbReference type="EMBL" id="KAA5422230.1"/>
    </source>
</evidence>
<dbReference type="RefSeq" id="WP_007219227.1">
    <property type="nucleotide sequence ID" value="NZ_CABMLT010000005.1"/>
</dbReference>